<dbReference type="OrthoDB" id="8089716at2"/>
<dbReference type="EMBL" id="RFLX01000022">
    <property type="protein sequence ID" value="RMI19263.1"/>
    <property type="molecule type" value="Genomic_DNA"/>
</dbReference>
<evidence type="ECO:0000313" key="3">
    <source>
        <dbReference type="EMBL" id="RMI19263.1"/>
    </source>
</evidence>
<evidence type="ECO:0000256" key="1">
    <source>
        <dbReference type="SAM" id="SignalP"/>
    </source>
</evidence>
<sequence length="159" mass="17049">MLLLAGLAAAQPAWAADPPSLAVFDLELYDTSGEPAQPEQDARLQKVTAELRDRISASGRYKVVSLPAPASAELQRCDDCAITKATQSGADLALVGLVHKVSTLILKMTLILREVPSGAVRGTWTADFRGNTDESWQRAARWLLRNRVLATPSQDAAPG</sequence>
<protein>
    <submittedName>
        <fullName evidence="2">DUF2380 domain-containing protein</fullName>
    </submittedName>
</protein>
<dbReference type="Proteomes" id="UP000278036">
    <property type="component" value="Unassembled WGS sequence"/>
</dbReference>
<proteinExistence type="predicted"/>
<reference evidence="2 5" key="1">
    <citation type="submission" date="2018-09" db="EMBL/GenBank/DDBJ databases">
        <title>Roseomonas sp. nov., isolated from feces of Tibetan antelopes in the Qinghai-Tibet plateau, China.</title>
        <authorList>
            <person name="Tian Z."/>
        </authorList>
    </citation>
    <scope>NUCLEOTIDE SEQUENCE [LARGE SCALE GENOMIC DNA]</scope>
    <source>
        <strain evidence="3 4">Z23</strain>
        <strain evidence="2 5">Z24</strain>
    </source>
</reference>
<comment type="caution">
    <text evidence="2">The sequence shown here is derived from an EMBL/GenBank/DDBJ whole genome shotgun (WGS) entry which is preliminary data.</text>
</comment>
<organism evidence="2 5">
    <name type="scientific">Teichococcus wenyumeiae</name>
    <dbReference type="NCBI Taxonomy" id="2478470"/>
    <lineage>
        <taxon>Bacteria</taxon>
        <taxon>Pseudomonadati</taxon>
        <taxon>Pseudomonadota</taxon>
        <taxon>Alphaproteobacteria</taxon>
        <taxon>Acetobacterales</taxon>
        <taxon>Roseomonadaceae</taxon>
        <taxon>Roseomonas</taxon>
    </lineage>
</organism>
<dbReference type="EMBL" id="RAQU01000054">
    <property type="protein sequence ID" value="RKK04153.1"/>
    <property type="molecule type" value="Genomic_DNA"/>
</dbReference>
<gene>
    <name evidence="2" type="ORF">D6Z83_10850</name>
    <name evidence="3" type="ORF">EBE87_21215</name>
</gene>
<name>A0A3A9JHD8_9PROT</name>
<dbReference type="Proteomes" id="UP000274097">
    <property type="component" value="Unassembled WGS sequence"/>
</dbReference>
<evidence type="ECO:0000313" key="4">
    <source>
        <dbReference type="Proteomes" id="UP000274097"/>
    </source>
</evidence>
<dbReference type="RefSeq" id="WP_120638332.1">
    <property type="nucleotide sequence ID" value="NZ_RFLX01000022.1"/>
</dbReference>
<evidence type="ECO:0000313" key="5">
    <source>
        <dbReference type="Proteomes" id="UP000278036"/>
    </source>
</evidence>
<accession>A0A3A9JHD8</accession>
<dbReference type="Pfam" id="PF11684">
    <property type="entry name" value="DUF3280"/>
    <property type="match status" value="1"/>
</dbReference>
<dbReference type="AlphaFoldDB" id="A0A3A9JHD8"/>
<feature type="signal peptide" evidence="1">
    <location>
        <begin position="1"/>
        <end position="15"/>
    </location>
</feature>
<dbReference type="InterPro" id="IPR021698">
    <property type="entry name" value="DUF3280"/>
</dbReference>
<keyword evidence="4" id="KW-1185">Reference proteome</keyword>
<evidence type="ECO:0000313" key="2">
    <source>
        <dbReference type="EMBL" id="RKK04153.1"/>
    </source>
</evidence>
<dbReference type="InParanoid" id="A0A3A9JHD8"/>
<keyword evidence="1" id="KW-0732">Signal</keyword>
<feature type="chain" id="PRO_5017323036" evidence="1">
    <location>
        <begin position="16"/>
        <end position="159"/>
    </location>
</feature>